<evidence type="ECO:0000256" key="1">
    <source>
        <dbReference type="ARBA" id="ARBA00022679"/>
    </source>
</evidence>
<keyword evidence="5" id="KW-1185">Reference proteome</keyword>
<organism evidence="4 5">
    <name type="scientific">Paenibacillus piri</name>
    <dbReference type="NCBI Taxonomy" id="2547395"/>
    <lineage>
        <taxon>Bacteria</taxon>
        <taxon>Bacillati</taxon>
        <taxon>Bacillota</taxon>
        <taxon>Bacilli</taxon>
        <taxon>Bacillales</taxon>
        <taxon>Paenibacillaceae</taxon>
        <taxon>Paenibacillus</taxon>
    </lineage>
</organism>
<keyword evidence="1 4" id="KW-0808">Transferase</keyword>
<dbReference type="Gene3D" id="3.40.630.30">
    <property type="match status" value="1"/>
</dbReference>
<dbReference type="EMBL" id="SMRT01000009">
    <property type="protein sequence ID" value="TDF95905.1"/>
    <property type="molecule type" value="Genomic_DNA"/>
</dbReference>
<evidence type="ECO:0000313" key="5">
    <source>
        <dbReference type="Proteomes" id="UP000295636"/>
    </source>
</evidence>
<feature type="domain" description="N-acetyltransferase" evidence="3">
    <location>
        <begin position="1"/>
        <end position="161"/>
    </location>
</feature>
<dbReference type="GO" id="GO:0016747">
    <property type="term" value="F:acyltransferase activity, transferring groups other than amino-acyl groups"/>
    <property type="evidence" value="ECO:0007669"/>
    <property type="project" value="InterPro"/>
</dbReference>
<dbReference type="Pfam" id="PF00583">
    <property type="entry name" value="Acetyltransf_1"/>
    <property type="match status" value="1"/>
</dbReference>
<evidence type="ECO:0000256" key="2">
    <source>
        <dbReference type="ARBA" id="ARBA00023315"/>
    </source>
</evidence>
<dbReference type="InterPro" id="IPR016181">
    <property type="entry name" value="Acyl_CoA_acyltransferase"/>
</dbReference>
<keyword evidence="2" id="KW-0012">Acyltransferase</keyword>
<dbReference type="PROSITE" id="PS51186">
    <property type="entry name" value="GNAT"/>
    <property type="match status" value="1"/>
</dbReference>
<dbReference type="SUPFAM" id="SSF55729">
    <property type="entry name" value="Acyl-CoA N-acyltransferases (Nat)"/>
    <property type="match status" value="1"/>
</dbReference>
<sequence>MDVRLARLDDNKAILEIYNEAVHNTTATFDTVDRTYEQQVQWFEKHGDMHPVLVAVLNDRVVGWASLNPYSDRLAYARTAEVSLYIHRDFRGQGIGKRLLNDVLEAGRNAGLHTVLSRIAEGNESSIRLHRQYGFGVVGTMKEVGFKFGRMLDVVMMQKML</sequence>
<protein>
    <submittedName>
        <fullName evidence="4">N-acetyltransferase family protein</fullName>
    </submittedName>
</protein>
<proteinExistence type="predicted"/>
<dbReference type="PANTHER" id="PTHR43072:SF23">
    <property type="entry name" value="UPF0039 PROTEIN C11D3.02C"/>
    <property type="match status" value="1"/>
</dbReference>
<accession>A0A4R5KLW2</accession>
<dbReference type="RefSeq" id="WP_133231140.1">
    <property type="nucleotide sequence ID" value="NZ_SMRT01000009.1"/>
</dbReference>
<dbReference type="AlphaFoldDB" id="A0A4R5KLW2"/>
<comment type="caution">
    <text evidence="4">The sequence shown here is derived from an EMBL/GenBank/DDBJ whole genome shotgun (WGS) entry which is preliminary data.</text>
</comment>
<evidence type="ECO:0000259" key="3">
    <source>
        <dbReference type="PROSITE" id="PS51186"/>
    </source>
</evidence>
<gene>
    <name evidence="4" type="ORF">E1757_19485</name>
</gene>
<dbReference type="OrthoDB" id="9798006at2"/>
<dbReference type="Proteomes" id="UP000295636">
    <property type="component" value="Unassembled WGS sequence"/>
</dbReference>
<reference evidence="4 5" key="1">
    <citation type="submission" date="2019-03" db="EMBL/GenBank/DDBJ databases">
        <title>This is whole genome sequence of Paenibacillus sp MS74 strain.</title>
        <authorList>
            <person name="Trinh H.N."/>
        </authorList>
    </citation>
    <scope>NUCLEOTIDE SEQUENCE [LARGE SCALE GENOMIC DNA]</scope>
    <source>
        <strain evidence="4 5">MS74</strain>
    </source>
</reference>
<dbReference type="CDD" id="cd04301">
    <property type="entry name" value="NAT_SF"/>
    <property type="match status" value="1"/>
</dbReference>
<dbReference type="PANTHER" id="PTHR43072">
    <property type="entry name" value="N-ACETYLTRANSFERASE"/>
    <property type="match status" value="1"/>
</dbReference>
<name>A0A4R5KLW2_9BACL</name>
<evidence type="ECO:0000313" key="4">
    <source>
        <dbReference type="EMBL" id="TDF95905.1"/>
    </source>
</evidence>
<dbReference type="InterPro" id="IPR000182">
    <property type="entry name" value="GNAT_dom"/>
</dbReference>